<dbReference type="EMBL" id="JYDO01000065">
    <property type="protein sequence ID" value="KRZ73299.1"/>
    <property type="molecule type" value="Genomic_DNA"/>
</dbReference>
<feature type="non-terminal residue" evidence="1">
    <location>
        <position position="1"/>
    </location>
</feature>
<accession>A0A0V1MNX1</accession>
<comment type="caution">
    <text evidence="1">The sequence shown here is derived from an EMBL/GenBank/DDBJ whole genome shotgun (WGS) entry which is preliminary data.</text>
</comment>
<dbReference type="Proteomes" id="UP000054843">
    <property type="component" value="Unassembled WGS sequence"/>
</dbReference>
<organism evidence="1 2">
    <name type="scientific">Trichinella papuae</name>
    <dbReference type="NCBI Taxonomy" id="268474"/>
    <lineage>
        <taxon>Eukaryota</taxon>
        <taxon>Metazoa</taxon>
        <taxon>Ecdysozoa</taxon>
        <taxon>Nematoda</taxon>
        <taxon>Enoplea</taxon>
        <taxon>Dorylaimia</taxon>
        <taxon>Trichinellida</taxon>
        <taxon>Trichinellidae</taxon>
        <taxon>Trichinella</taxon>
    </lineage>
</organism>
<evidence type="ECO:0000313" key="1">
    <source>
        <dbReference type="EMBL" id="KRZ73299.1"/>
    </source>
</evidence>
<sequence length="82" mass="9454">LSKCIYIIEALLAVILNQTRNSRYCLYYLILFALYSLKLQAEFINTVDCIFQRYIQKAPGSFSILQICLINIREVEEKEGGG</sequence>
<gene>
    <name evidence="1" type="ORF">T10_11911</name>
</gene>
<feature type="non-terminal residue" evidence="1">
    <location>
        <position position="82"/>
    </location>
</feature>
<evidence type="ECO:0000313" key="2">
    <source>
        <dbReference type="Proteomes" id="UP000054843"/>
    </source>
</evidence>
<dbReference type="AlphaFoldDB" id="A0A0V1MNX1"/>
<name>A0A0V1MNX1_9BILA</name>
<protein>
    <submittedName>
        <fullName evidence="1">Uncharacterized protein</fullName>
    </submittedName>
</protein>
<proteinExistence type="predicted"/>
<reference evidence="1 2" key="1">
    <citation type="submission" date="2015-01" db="EMBL/GenBank/DDBJ databases">
        <title>Evolution of Trichinella species and genotypes.</title>
        <authorList>
            <person name="Korhonen P.K."/>
            <person name="Edoardo P."/>
            <person name="Giuseppe L.R."/>
            <person name="Gasser R.B."/>
        </authorList>
    </citation>
    <scope>NUCLEOTIDE SEQUENCE [LARGE SCALE GENOMIC DNA]</scope>
    <source>
        <strain evidence="1">ISS1980</strain>
    </source>
</reference>
<keyword evidence="2" id="KW-1185">Reference proteome</keyword>